<organism evidence="11 12">
    <name type="scientific">Mycobacterium dioxanotrophicus</name>
    <dbReference type="NCBI Taxonomy" id="482462"/>
    <lineage>
        <taxon>Bacteria</taxon>
        <taxon>Bacillati</taxon>
        <taxon>Actinomycetota</taxon>
        <taxon>Actinomycetes</taxon>
        <taxon>Mycobacteriales</taxon>
        <taxon>Mycobacteriaceae</taxon>
        <taxon>Mycobacterium</taxon>
    </lineage>
</organism>
<dbReference type="GO" id="GO:0004467">
    <property type="term" value="F:long-chain fatty acid-CoA ligase activity"/>
    <property type="evidence" value="ECO:0007669"/>
    <property type="project" value="UniProtKB-EC"/>
</dbReference>
<dbReference type="PANTHER" id="PTHR43201">
    <property type="entry name" value="ACYL-COA SYNTHETASE"/>
    <property type="match status" value="1"/>
</dbReference>
<evidence type="ECO:0000256" key="2">
    <source>
        <dbReference type="ARBA" id="ARBA00022598"/>
    </source>
</evidence>
<evidence type="ECO:0000259" key="9">
    <source>
        <dbReference type="Pfam" id="PF00501"/>
    </source>
</evidence>
<accession>A0A1Y0CEF0</accession>
<evidence type="ECO:0000256" key="8">
    <source>
        <dbReference type="ARBA" id="ARBA00083882"/>
    </source>
</evidence>
<proteinExistence type="inferred from homology"/>
<dbReference type="GO" id="GO:0031956">
    <property type="term" value="F:medium-chain fatty acid-CoA ligase activity"/>
    <property type="evidence" value="ECO:0007669"/>
    <property type="project" value="TreeGrafter"/>
</dbReference>
<evidence type="ECO:0000259" key="10">
    <source>
        <dbReference type="Pfam" id="PF13193"/>
    </source>
</evidence>
<dbReference type="InterPro" id="IPR025110">
    <property type="entry name" value="AMP-bd_C"/>
</dbReference>
<dbReference type="AlphaFoldDB" id="A0A1Y0CEF0"/>
<evidence type="ECO:0000256" key="5">
    <source>
        <dbReference type="ARBA" id="ARBA00069710"/>
    </source>
</evidence>
<dbReference type="SUPFAM" id="SSF56801">
    <property type="entry name" value="Acetyl-CoA synthetase-like"/>
    <property type="match status" value="1"/>
</dbReference>
<gene>
    <name evidence="11" type="ORF">BTO20_15245</name>
</gene>
<dbReference type="InterPro" id="IPR045851">
    <property type="entry name" value="AMP-bd_C_sf"/>
</dbReference>
<protein>
    <recommendedName>
        <fullName evidence="5">Long-chain-fatty-acid--CoA ligase FadD13</fullName>
        <ecNumber evidence="3">6.2.1.3</ecNumber>
    </recommendedName>
    <alternativeName>
        <fullName evidence="6">Fatty acyl-CoA ligase</fullName>
    </alternativeName>
    <alternativeName>
        <fullName evidence="8">Fatty acyl-CoA synthetase</fullName>
    </alternativeName>
    <alternativeName>
        <fullName evidence="7">Very-long-chain fatty-acyl-CoA synthetase</fullName>
    </alternativeName>
</protein>
<evidence type="ECO:0000256" key="4">
    <source>
        <dbReference type="ARBA" id="ARBA00036813"/>
    </source>
</evidence>
<dbReference type="Proteomes" id="UP000195331">
    <property type="component" value="Chromosome"/>
</dbReference>
<feature type="domain" description="AMP-dependent synthetase/ligase" evidence="9">
    <location>
        <begin position="11"/>
        <end position="359"/>
    </location>
</feature>
<keyword evidence="12" id="KW-1185">Reference proteome</keyword>
<dbReference type="InterPro" id="IPR042099">
    <property type="entry name" value="ANL_N_sf"/>
</dbReference>
<comment type="similarity">
    <text evidence="1">Belongs to the ATP-dependent AMP-binding enzyme family.</text>
</comment>
<dbReference type="InterPro" id="IPR000873">
    <property type="entry name" value="AMP-dep_synth/lig_dom"/>
</dbReference>
<dbReference type="PANTHER" id="PTHR43201:SF32">
    <property type="entry name" value="2-SUCCINYLBENZOATE--COA LIGASE, CHLOROPLASTIC_PEROXISOMAL"/>
    <property type="match status" value="1"/>
</dbReference>
<dbReference type="FunFam" id="3.30.300.30:FF:000008">
    <property type="entry name" value="2,3-dihydroxybenzoate-AMP ligase"/>
    <property type="match status" value="1"/>
</dbReference>
<comment type="catalytic activity">
    <reaction evidence="4">
        <text>a long-chain fatty acid + ATP + CoA = a long-chain fatty acyl-CoA + AMP + diphosphate</text>
        <dbReference type="Rhea" id="RHEA:15421"/>
        <dbReference type="ChEBI" id="CHEBI:30616"/>
        <dbReference type="ChEBI" id="CHEBI:33019"/>
        <dbReference type="ChEBI" id="CHEBI:57287"/>
        <dbReference type="ChEBI" id="CHEBI:57560"/>
        <dbReference type="ChEBI" id="CHEBI:83139"/>
        <dbReference type="ChEBI" id="CHEBI:456215"/>
        <dbReference type="EC" id="6.2.1.3"/>
    </reaction>
</comment>
<dbReference type="OrthoDB" id="9803968at2"/>
<name>A0A1Y0CEF0_9MYCO</name>
<evidence type="ECO:0000256" key="6">
    <source>
        <dbReference type="ARBA" id="ARBA00076959"/>
    </source>
</evidence>
<reference evidence="11 12" key="1">
    <citation type="submission" date="2017-04" db="EMBL/GenBank/DDBJ databases">
        <title>Whole Genome Sequence of 1,4-Dioxane Degrading Bacterium Mycobacterium dioxanotrophicus PH-06.</title>
        <authorList>
            <person name="He Y."/>
        </authorList>
    </citation>
    <scope>NUCLEOTIDE SEQUENCE [LARGE SCALE GENOMIC DNA]</scope>
    <source>
        <strain evidence="11 12">PH-06</strain>
    </source>
</reference>
<dbReference type="Pfam" id="PF00501">
    <property type="entry name" value="AMP-binding"/>
    <property type="match status" value="1"/>
</dbReference>
<dbReference type="Pfam" id="PF13193">
    <property type="entry name" value="AMP-binding_C"/>
    <property type="match status" value="1"/>
</dbReference>
<dbReference type="PROSITE" id="PS00455">
    <property type="entry name" value="AMP_BINDING"/>
    <property type="match status" value="1"/>
</dbReference>
<evidence type="ECO:0000256" key="7">
    <source>
        <dbReference type="ARBA" id="ARBA00080667"/>
    </source>
</evidence>
<dbReference type="InterPro" id="IPR020845">
    <property type="entry name" value="AMP-binding_CS"/>
</dbReference>
<dbReference type="KEGG" id="mdx:BTO20_15245"/>
<sequence>MTVLHELISRASTPDRPALIGDDGTPTTYAEFDRQIRCVAAWVTARTVPGDRVAVVADNSTGYAVLYYGVPRSGRVLTLINQRLAPAEQAAQLAVTRPTVLFGDPRYLSALPATTAEHIVAFDSAGWQAAVSGDPHFIDVAQPEDPAWLLFTSGSTGVPKGVVHSHRSLLAAVRGTVEGRSVESCGVYLLPFPMCHIAGYNMLVHHSTGSTVVLTAQFRPEAFADMVIRHEVRSCSLAPTMLHALLGYLERSGRSLPTLRSVAYGSAAMPLDLLRRAIDTLGVDLHQGYGMTETGGNVTFLGPAAHRAGAAGDATILTSAGYPHSSVEVAIVDAAGARLPASEVGEIVIRGAQVAPGYWPDGIGATGGWLATGDVGRMGRDGRLYVVDRLKDIIVTGGENVSSREVEDVLSLHPDVDMVAVVGVPDDYWGEAVCAVVVPVAGRHPTADDLIAHVRSAVAGFKRPREVLFVTELPLTGNGKVAKAQVRTYARSALGRDDVNAATPPPTW</sequence>
<keyword evidence="2" id="KW-0436">Ligase</keyword>
<dbReference type="Gene3D" id="3.30.300.30">
    <property type="match status" value="1"/>
</dbReference>
<dbReference type="EC" id="6.2.1.3" evidence="3"/>
<dbReference type="EMBL" id="CP020809">
    <property type="protein sequence ID" value="ART73631.1"/>
    <property type="molecule type" value="Genomic_DNA"/>
</dbReference>
<feature type="domain" description="AMP-binding enzyme C-terminal" evidence="10">
    <location>
        <begin position="405"/>
        <end position="480"/>
    </location>
</feature>
<evidence type="ECO:0000256" key="1">
    <source>
        <dbReference type="ARBA" id="ARBA00006432"/>
    </source>
</evidence>
<evidence type="ECO:0000313" key="12">
    <source>
        <dbReference type="Proteomes" id="UP000195331"/>
    </source>
</evidence>
<evidence type="ECO:0000313" key="11">
    <source>
        <dbReference type="EMBL" id="ART73631.1"/>
    </source>
</evidence>
<dbReference type="Gene3D" id="3.40.50.12780">
    <property type="entry name" value="N-terminal domain of ligase-like"/>
    <property type="match status" value="1"/>
</dbReference>
<evidence type="ECO:0000256" key="3">
    <source>
        <dbReference type="ARBA" id="ARBA00026121"/>
    </source>
</evidence>